<gene>
    <name evidence="1" type="ORF">PLANPX_4703</name>
</gene>
<evidence type="ECO:0000313" key="1">
    <source>
        <dbReference type="EMBL" id="BBO35091.1"/>
    </source>
</evidence>
<protein>
    <submittedName>
        <fullName evidence="1">Uncharacterized protein</fullName>
    </submittedName>
</protein>
<dbReference type="Proteomes" id="UP000326837">
    <property type="component" value="Chromosome"/>
</dbReference>
<organism evidence="1 2">
    <name type="scientific">Lacipirellula parvula</name>
    <dbReference type="NCBI Taxonomy" id="2650471"/>
    <lineage>
        <taxon>Bacteria</taxon>
        <taxon>Pseudomonadati</taxon>
        <taxon>Planctomycetota</taxon>
        <taxon>Planctomycetia</taxon>
        <taxon>Pirellulales</taxon>
        <taxon>Lacipirellulaceae</taxon>
        <taxon>Lacipirellula</taxon>
    </lineage>
</organism>
<evidence type="ECO:0000313" key="2">
    <source>
        <dbReference type="Proteomes" id="UP000326837"/>
    </source>
</evidence>
<reference evidence="2" key="1">
    <citation type="submission" date="2019-10" db="EMBL/GenBank/DDBJ databases">
        <title>Lacipirellula parvula gen. nov., sp. nov., representing a lineage of planctomycetes widespread in freshwater anoxic habitats, and description of the family Lacipirellulaceae.</title>
        <authorList>
            <person name="Dedysh S.N."/>
            <person name="Kulichevskaya I.S."/>
            <person name="Beletsky A.V."/>
            <person name="Rakitin A.L."/>
            <person name="Mardanov A.V."/>
            <person name="Ivanova A.A."/>
            <person name="Saltykova V.X."/>
            <person name="Rijpstra W.I.C."/>
            <person name="Sinninghe Damste J.S."/>
            <person name="Ravin N.V."/>
        </authorList>
    </citation>
    <scope>NUCLEOTIDE SEQUENCE [LARGE SCALE GENOMIC DNA]</scope>
    <source>
        <strain evidence="2">PX69</strain>
    </source>
</reference>
<sequence length="42" mass="4582">MSAPSLQLSNRTIQQLWFDYVEGRKLSTCAQVAASSACIGLH</sequence>
<keyword evidence="2" id="KW-1185">Reference proteome</keyword>
<dbReference type="EMBL" id="AP021861">
    <property type="protein sequence ID" value="BBO35091.1"/>
    <property type="molecule type" value="Genomic_DNA"/>
</dbReference>
<dbReference type="KEGG" id="lpav:PLANPX_4703"/>
<dbReference type="AlphaFoldDB" id="A0A5K7XJ79"/>
<name>A0A5K7XJ79_9BACT</name>
<accession>A0A5K7XJ79</accession>
<proteinExistence type="predicted"/>